<dbReference type="KEGG" id="bfn:OI25_7228"/>
<protein>
    <submittedName>
        <fullName evidence="2">Uncharacterized protein</fullName>
    </submittedName>
</protein>
<reference evidence="2" key="2">
    <citation type="submission" date="2022-08" db="EMBL/GenBank/DDBJ databases">
        <authorList>
            <person name="Kim S.-J."/>
        </authorList>
    </citation>
    <scope>NUCLEOTIDE SEQUENCE</scope>
    <source>
        <strain evidence="2">KJ</strain>
    </source>
</reference>
<dbReference type="EMBL" id="CP010025">
    <property type="protein sequence ID" value="AJZ56702.1"/>
    <property type="molecule type" value="Genomic_DNA"/>
</dbReference>
<dbReference type="AlphaFoldDB" id="A0AAP5QFD0"/>
<evidence type="ECO:0000313" key="1">
    <source>
        <dbReference type="EMBL" id="AJZ56702.1"/>
    </source>
</evidence>
<proteinExistence type="predicted"/>
<reference evidence="1 3" key="1">
    <citation type="journal article" date="2015" name="Genome Announc.">
        <title>Complete genome sequences for 59 burkholderia isolates, both pathogenic and near neighbor.</title>
        <authorList>
            <person name="Johnson S.L."/>
            <person name="Bishop-Lilly K.A."/>
            <person name="Ladner J.T."/>
            <person name="Daligault H.E."/>
            <person name="Davenport K.W."/>
            <person name="Jaissle J."/>
            <person name="Frey K.G."/>
            <person name="Koroleva G.I."/>
            <person name="Bruce D.C."/>
            <person name="Coyne S.R."/>
            <person name="Broomall S.M."/>
            <person name="Li P.E."/>
            <person name="Teshima H."/>
            <person name="Gibbons H.S."/>
            <person name="Palacios G.F."/>
            <person name="Rosenzweig C.N."/>
            <person name="Redden C.L."/>
            <person name="Xu Y."/>
            <person name="Minogue T.D."/>
            <person name="Chain P.S."/>
        </authorList>
    </citation>
    <scope>NUCLEOTIDE SEQUENCE [LARGE SCALE GENOMIC DNA]</scope>
    <source>
        <strain evidence="1 3">ATCC BAA-463</strain>
    </source>
</reference>
<dbReference type="Proteomes" id="UP001246473">
    <property type="component" value="Unassembled WGS sequence"/>
</dbReference>
<dbReference type="GeneID" id="66513570"/>
<gene>
    <name evidence="1" type="ORF">OI25_7228</name>
    <name evidence="2" type="ORF">ParKJ_35010</name>
</gene>
<name>A0AAP5QFD0_9BURK</name>
<evidence type="ECO:0000313" key="3">
    <source>
        <dbReference type="Proteomes" id="UP000032614"/>
    </source>
</evidence>
<dbReference type="Proteomes" id="UP000032614">
    <property type="component" value="Chromosome 3"/>
</dbReference>
<evidence type="ECO:0000313" key="2">
    <source>
        <dbReference type="EMBL" id="MDT8842650.1"/>
    </source>
</evidence>
<accession>A0AAP5QFD0</accession>
<evidence type="ECO:0000313" key="4">
    <source>
        <dbReference type="Proteomes" id="UP001246473"/>
    </source>
</evidence>
<dbReference type="EMBL" id="JANSLM010000018">
    <property type="protein sequence ID" value="MDT8842650.1"/>
    <property type="molecule type" value="Genomic_DNA"/>
</dbReference>
<sequence>MNFIQQQAVQAIKDRDGKVFTFDHGHSMRPLIERHAQAKLDRMRRHGSRMVKVAVRRAGFLHPTAALAAVRSALAKNR</sequence>
<organism evidence="2 4">
    <name type="scientific">Paraburkholderia fungorum</name>
    <dbReference type="NCBI Taxonomy" id="134537"/>
    <lineage>
        <taxon>Bacteria</taxon>
        <taxon>Pseudomonadati</taxon>
        <taxon>Pseudomonadota</taxon>
        <taxon>Betaproteobacteria</taxon>
        <taxon>Burkholderiales</taxon>
        <taxon>Burkholderiaceae</taxon>
        <taxon>Paraburkholderia</taxon>
    </lineage>
</organism>
<dbReference type="RefSeq" id="WP_046564679.1">
    <property type="nucleotide sequence ID" value="NZ_CP010025.1"/>
</dbReference>